<dbReference type="PROSITE" id="PS51821">
    <property type="entry name" value="VELVET"/>
    <property type="match status" value="1"/>
</dbReference>
<reference evidence="3 4" key="1">
    <citation type="submission" date="2018-02" db="EMBL/GenBank/DDBJ databases">
        <title>Genome sequence of the basidiomycete white-rot fungus Phlebia centrifuga.</title>
        <authorList>
            <person name="Granchi Z."/>
            <person name="Peng M."/>
            <person name="de Vries R.P."/>
            <person name="Hilden K."/>
            <person name="Makela M.R."/>
            <person name="Grigoriev I."/>
            <person name="Riley R."/>
        </authorList>
    </citation>
    <scope>NUCLEOTIDE SEQUENCE [LARGE SCALE GENOMIC DNA]</scope>
    <source>
        <strain evidence="3 4">FBCC195</strain>
    </source>
</reference>
<feature type="region of interest" description="Disordered" evidence="1">
    <location>
        <begin position="129"/>
        <end position="191"/>
    </location>
</feature>
<sequence length="407" mass="44167">MSRPISHSVGAPHHLPSLSEFDMMTTPSQVHIVDDSPESIGHPVTFSTGQFEGRTLRAELIELQKADLGRKYARKDRRPLDPPPVVQLKLFEVFNHGTQLETHREFESYDDLRGFGLLCHIDLFPVPAQDSLPPPVPSKRKGQSQSQSRTRPTSTSTASASASKSASPTTTPSPSYSLTHPQPSNSSFILPSFGGSNSNSYSIPPPLPSGPSLFSLPPPGNSGVTLPPISSIHTPSSYSSVHLPPMHAINRSNLTLPPLTRQHYSFPPPPPPPPVPIIQPAPPPSTSTANYGEGKAIRAGPNAPEGIVAYLGDHSIKEEEKCTDALVGARISQSSPLEYQGRKHISMFGVRLNLRETERKRRRGGRSDTASPGPSRGRGGRRKRRAAEEEDSDANSSDDEDDDYFKI</sequence>
<feature type="region of interest" description="Disordered" evidence="1">
    <location>
        <begin position="258"/>
        <end position="301"/>
    </location>
</feature>
<dbReference type="Gene3D" id="2.60.40.3960">
    <property type="entry name" value="Velvet domain"/>
    <property type="match status" value="1"/>
</dbReference>
<feature type="region of interest" description="Disordered" evidence="1">
    <location>
        <begin position="1"/>
        <end position="20"/>
    </location>
</feature>
<evidence type="ECO:0000313" key="4">
    <source>
        <dbReference type="Proteomes" id="UP000186601"/>
    </source>
</evidence>
<feature type="region of interest" description="Disordered" evidence="1">
    <location>
        <begin position="349"/>
        <end position="407"/>
    </location>
</feature>
<feature type="compositionally biased region" description="Acidic residues" evidence="1">
    <location>
        <begin position="388"/>
        <end position="407"/>
    </location>
</feature>
<dbReference type="AlphaFoldDB" id="A0A2R6P2Q2"/>
<gene>
    <name evidence="3" type="ORF">PHLCEN_2v5531</name>
</gene>
<feature type="domain" description="Velvet" evidence="2">
    <location>
        <begin position="53"/>
        <end position="407"/>
    </location>
</feature>
<accession>A0A2R6P2Q2</accession>
<organism evidence="3 4">
    <name type="scientific">Hermanssonia centrifuga</name>
    <dbReference type="NCBI Taxonomy" id="98765"/>
    <lineage>
        <taxon>Eukaryota</taxon>
        <taxon>Fungi</taxon>
        <taxon>Dikarya</taxon>
        <taxon>Basidiomycota</taxon>
        <taxon>Agaricomycotina</taxon>
        <taxon>Agaricomycetes</taxon>
        <taxon>Polyporales</taxon>
        <taxon>Meruliaceae</taxon>
        <taxon>Hermanssonia</taxon>
    </lineage>
</organism>
<proteinExistence type="predicted"/>
<comment type="caution">
    <text evidence="3">The sequence shown here is derived from an EMBL/GenBank/DDBJ whole genome shotgun (WGS) entry which is preliminary data.</text>
</comment>
<evidence type="ECO:0000313" key="3">
    <source>
        <dbReference type="EMBL" id="PSR84103.1"/>
    </source>
</evidence>
<feature type="compositionally biased region" description="Low complexity" evidence="1">
    <location>
        <begin position="143"/>
        <end position="175"/>
    </location>
</feature>
<evidence type="ECO:0000259" key="2">
    <source>
        <dbReference type="PROSITE" id="PS51821"/>
    </source>
</evidence>
<dbReference type="InterPro" id="IPR037525">
    <property type="entry name" value="Velvet_dom"/>
</dbReference>
<evidence type="ECO:0000256" key="1">
    <source>
        <dbReference type="SAM" id="MobiDB-lite"/>
    </source>
</evidence>
<dbReference type="EMBL" id="MLYV02000542">
    <property type="protein sequence ID" value="PSR84103.1"/>
    <property type="molecule type" value="Genomic_DNA"/>
</dbReference>
<dbReference type="Proteomes" id="UP000186601">
    <property type="component" value="Unassembled WGS sequence"/>
</dbReference>
<name>A0A2R6P2Q2_9APHY</name>
<dbReference type="InterPro" id="IPR038491">
    <property type="entry name" value="Velvet_dom_sf"/>
</dbReference>
<feature type="compositionally biased region" description="Polar residues" evidence="1">
    <location>
        <begin position="176"/>
        <end position="191"/>
    </location>
</feature>
<feature type="compositionally biased region" description="Pro residues" evidence="1">
    <location>
        <begin position="266"/>
        <end position="285"/>
    </location>
</feature>
<dbReference type="Pfam" id="PF11754">
    <property type="entry name" value="Velvet"/>
    <property type="match status" value="1"/>
</dbReference>
<dbReference type="OrthoDB" id="5599552at2759"/>
<keyword evidence="4" id="KW-1185">Reference proteome</keyword>
<protein>
    <recommendedName>
        <fullName evidence="2">Velvet domain-containing protein</fullName>
    </recommendedName>
</protein>